<dbReference type="GO" id="GO:0005886">
    <property type="term" value="C:plasma membrane"/>
    <property type="evidence" value="ECO:0007669"/>
    <property type="project" value="TreeGrafter"/>
</dbReference>
<dbReference type="eggNOG" id="COG3706">
    <property type="taxonomic scope" value="Bacteria"/>
</dbReference>
<dbReference type="GO" id="GO:1902201">
    <property type="term" value="P:negative regulation of bacterial-type flagellum-dependent cell motility"/>
    <property type="evidence" value="ECO:0007669"/>
    <property type="project" value="TreeGrafter"/>
</dbReference>
<evidence type="ECO:0000313" key="7">
    <source>
        <dbReference type="Proteomes" id="UP000027604"/>
    </source>
</evidence>
<evidence type="ECO:0000259" key="4">
    <source>
        <dbReference type="PROSITE" id="PS50113"/>
    </source>
</evidence>
<feature type="domain" description="PAS" evidence="3">
    <location>
        <begin position="18"/>
        <end position="93"/>
    </location>
</feature>
<dbReference type="EC" id="2.7.7.65" evidence="1"/>
<organism evidence="6 7">
    <name type="scientific">Janthinobacterium agaricidamnosum NBRC 102515 = DSM 9628</name>
    <dbReference type="NCBI Taxonomy" id="1349767"/>
    <lineage>
        <taxon>Bacteria</taxon>
        <taxon>Pseudomonadati</taxon>
        <taxon>Pseudomonadota</taxon>
        <taxon>Betaproteobacteria</taxon>
        <taxon>Burkholderiales</taxon>
        <taxon>Oxalobacteraceae</taxon>
        <taxon>Janthinobacterium</taxon>
    </lineage>
</organism>
<dbReference type="Pfam" id="PF00990">
    <property type="entry name" value="GGDEF"/>
    <property type="match status" value="1"/>
</dbReference>
<name>W0V399_9BURK</name>
<proteinExistence type="predicted"/>
<dbReference type="PANTHER" id="PTHR45138:SF9">
    <property type="entry name" value="DIGUANYLATE CYCLASE DGCM-RELATED"/>
    <property type="match status" value="1"/>
</dbReference>
<dbReference type="RefSeq" id="WP_051780769.1">
    <property type="nucleotide sequence ID" value="NZ_BCTH01000040.1"/>
</dbReference>
<dbReference type="PROSITE" id="PS50887">
    <property type="entry name" value="GGDEF"/>
    <property type="match status" value="1"/>
</dbReference>
<dbReference type="InterPro" id="IPR029787">
    <property type="entry name" value="Nucleotide_cyclase"/>
</dbReference>
<dbReference type="Gene3D" id="3.30.70.270">
    <property type="match status" value="1"/>
</dbReference>
<dbReference type="STRING" id="1349767.GJA_2678"/>
<accession>W0V399</accession>
<reference evidence="6 7" key="1">
    <citation type="journal article" date="2015" name="Genome Announc.">
        <title>Genome Sequence of Mushroom Soft-Rot Pathogen Janthinobacterium agaricidamnosum.</title>
        <authorList>
            <person name="Graupner K."/>
            <person name="Lackner G."/>
            <person name="Hertweck C."/>
        </authorList>
    </citation>
    <scope>NUCLEOTIDE SEQUENCE [LARGE SCALE GENOMIC DNA]</scope>
    <source>
        <strain evidence="7">NBRC 102515 / DSM 9628</strain>
    </source>
</reference>
<dbReference type="SMART" id="SM00091">
    <property type="entry name" value="PAS"/>
    <property type="match status" value="1"/>
</dbReference>
<evidence type="ECO:0000313" key="6">
    <source>
        <dbReference type="EMBL" id="CDG83309.1"/>
    </source>
</evidence>
<dbReference type="SUPFAM" id="SSF55785">
    <property type="entry name" value="PYP-like sensor domain (PAS domain)"/>
    <property type="match status" value="1"/>
</dbReference>
<dbReference type="InterPro" id="IPR013656">
    <property type="entry name" value="PAS_4"/>
</dbReference>
<dbReference type="EMBL" id="HG322949">
    <property type="protein sequence ID" value="CDG83309.1"/>
    <property type="molecule type" value="Genomic_DNA"/>
</dbReference>
<dbReference type="Pfam" id="PF08448">
    <property type="entry name" value="PAS_4"/>
    <property type="match status" value="1"/>
</dbReference>
<dbReference type="InterPro" id="IPR043128">
    <property type="entry name" value="Rev_trsase/Diguanyl_cyclase"/>
</dbReference>
<dbReference type="HOGENOM" id="CLU_000445_11_4_4"/>
<dbReference type="PROSITE" id="PS50113">
    <property type="entry name" value="PAC"/>
    <property type="match status" value="1"/>
</dbReference>
<dbReference type="FunFam" id="3.30.70.270:FF:000001">
    <property type="entry name" value="Diguanylate cyclase domain protein"/>
    <property type="match status" value="1"/>
</dbReference>
<dbReference type="Proteomes" id="UP000027604">
    <property type="component" value="Chromosome I"/>
</dbReference>
<evidence type="ECO:0000259" key="3">
    <source>
        <dbReference type="PROSITE" id="PS50112"/>
    </source>
</evidence>
<dbReference type="CDD" id="cd00130">
    <property type="entry name" value="PAS"/>
    <property type="match status" value="1"/>
</dbReference>
<comment type="catalytic activity">
    <reaction evidence="2">
        <text>2 GTP = 3',3'-c-di-GMP + 2 diphosphate</text>
        <dbReference type="Rhea" id="RHEA:24898"/>
        <dbReference type="ChEBI" id="CHEBI:33019"/>
        <dbReference type="ChEBI" id="CHEBI:37565"/>
        <dbReference type="ChEBI" id="CHEBI:58805"/>
        <dbReference type="EC" id="2.7.7.65"/>
    </reaction>
</comment>
<dbReference type="PANTHER" id="PTHR45138">
    <property type="entry name" value="REGULATORY COMPONENTS OF SENSORY TRANSDUCTION SYSTEM"/>
    <property type="match status" value="1"/>
</dbReference>
<evidence type="ECO:0000256" key="2">
    <source>
        <dbReference type="ARBA" id="ARBA00034247"/>
    </source>
</evidence>
<dbReference type="PROSITE" id="PS50112">
    <property type="entry name" value="PAS"/>
    <property type="match status" value="1"/>
</dbReference>
<feature type="domain" description="GGDEF" evidence="5">
    <location>
        <begin position="200"/>
        <end position="335"/>
    </location>
</feature>
<dbReference type="InterPro" id="IPR000160">
    <property type="entry name" value="GGDEF_dom"/>
</dbReference>
<feature type="domain" description="PAC" evidence="4">
    <location>
        <begin position="116"/>
        <end position="168"/>
    </location>
</feature>
<keyword evidence="7" id="KW-1185">Reference proteome</keyword>
<evidence type="ECO:0000259" key="5">
    <source>
        <dbReference type="PROSITE" id="PS50887"/>
    </source>
</evidence>
<dbReference type="AlphaFoldDB" id="W0V399"/>
<dbReference type="GO" id="GO:0052621">
    <property type="term" value="F:diguanylate cyclase activity"/>
    <property type="evidence" value="ECO:0007669"/>
    <property type="project" value="UniProtKB-EC"/>
</dbReference>
<protein>
    <recommendedName>
        <fullName evidence="1">diguanylate cyclase</fullName>
        <ecNumber evidence="1">2.7.7.65</ecNumber>
    </recommendedName>
</protein>
<sequence length="348" mass="38409">MTSTQQIQPQEFAQPAPAHSLAVRMMELLVIPTFVLDMHGKVIIWNRACERLTGVAAQHMIGTSRHWSGFYKQQRPTLADLLVQQLRDELDADLRLYFAHHQRHADHDIGQHNISAESWCDMPRAGGNQRYLAVDASPIHDSDGKLIAVVETMRDMTDEKRAQSALERLATRDSLTGLANRRCFDETLHAEWQRASRQQQALSLLMVDVDNFKEYNDAFGHLGGDDCLRRVAGAVASELRTNDLVARYGGEEFAVILPNQALKGAAIVAERIRRRVEQLQLPRLKSGAACVTVSIGAATALAAHEAGPGQLLAIADAALYRAKHMGRNRISLPEHDAPASAAPLLTPS</sequence>
<gene>
    <name evidence="6" type="ORF">GJA_2678</name>
</gene>
<dbReference type="InterPro" id="IPR035965">
    <property type="entry name" value="PAS-like_dom_sf"/>
</dbReference>
<dbReference type="NCBIfam" id="TIGR00229">
    <property type="entry name" value="sensory_box"/>
    <property type="match status" value="1"/>
</dbReference>
<dbReference type="InterPro" id="IPR000700">
    <property type="entry name" value="PAS-assoc_C"/>
</dbReference>
<dbReference type="SUPFAM" id="SSF55073">
    <property type="entry name" value="Nucleotide cyclase"/>
    <property type="match status" value="1"/>
</dbReference>
<dbReference type="InterPro" id="IPR050469">
    <property type="entry name" value="Diguanylate_Cyclase"/>
</dbReference>
<dbReference type="PATRIC" id="fig|1349767.4.peg.4405"/>
<dbReference type="KEGG" id="jag:GJA_2678"/>
<evidence type="ECO:0000256" key="1">
    <source>
        <dbReference type="ARBA" id="ARBA00012528"/>
    </source>
</evidence>
<dbReference type="InterPro" id="IPR000014">
    <property type="entry name" value="PAS"/>
</dbReference>
<dbReference type="CDD" id="cd01949">
    <property type="entry name" value="GGDEF"/>
    <property type="match status" value="1"/>
</dbReference>
<dbReference type="GO" id="GO:0043709">
    <property type="term" value="P:cell adhesion involved in single-species biofilm formation"/>
    <property type="evidence" value="ECO:0007669"/>
    <property type="project" value="TreeGrafter"/>
</dbReference>
<dbReference type="SMART" id="SM00267">
    <property type="entry name" value="GGDEF"/>
    <property type="match status" value="1"/>
</dbReference>
<dbReference type="Gene3D" id="3.30.450.20">
    <property type="entry name" value="PAS domain"/>
    <property type="match status" value="1"/>
</dbReference>
<dbReference type="NCBIfam" id="TIGR00254">
    <property type="entry name" value="GGDEF"/>
    <property type="match status" value="1"/>
</dbReference>